<evidence type="ECO:0000313" key="17">
    <source>
        <dbReference type="EMBL" id="KYF58588.1"/>
    </source>
</evidence>
<dbReference type="Pfam" id="PF00696">
    <property type="entry name" value="AA_kinase"/>
    <property type="match status" value="1"/>
</dbReference>
<dbReference type="SUPFAM" id="SSF55021">
    <property type="entry name" value="ACT-like"/>
    <property type="match status" value="1"/>
</dbReference>
<feature type="binding site" evidence="12">
    <location>
        <position position="73"/>
    </location>
    <ligand>
        <name>substrate</name>
    </ligand>
</feature>
<evidence type="ECO:0000256" key="11">
    <source>
        <dbReference type="ARBA" id="ARBA00047872"/>
    </source>
</evidence>
<keyword evidence="7 12" id="KW-0547">Nucleotide-binding</keyword>
<feature type="compositionally biased region" description="Low complexity" evidence="15">
    <location>
        <begin position="12"/>
        <end position="27"/>
    </location>
</feature>
<dbReference type="EMBL" id="JELX01001561">
    <property type="protein sequence ID" value="KYF58588.1"/>
    <property type="molecule type" value="Genomic_DNA"/>
</dbReference>
<dbReference type="Proteomes" id="UP000075604">
    <property type="component" value="Unassembled WGS sequence"/>
</dbReference>
<evidence type="ECO:0000256" key="4">
    <source>
        <dbReference type="ARBA" id="ARBA00010122"/>
    </source>
</evidence>
<evidence type="ECO:0000256" key="2">
    <source>
        <dbReference type="ARBA" id="ARBA00004986"/>
    </source>
</evidence>
<sequence>MAEQPTNRVQQEGSPREPGAAPARPGRPIIVQKYGGSSVADVDKIGKVADRVVAAKRAGNDVVVVVSAMGKTTDGLLALARQAASAGGGAAAEPPRRELDMLLSTGERVSMALLSIAIQACGFEAISFTGSQSGILTNDRHFDARIIEVRPFRIEDELARGRIVIVAGYQGMSYRREITTLGRGGSDTTAVALAAALSAERCEIYSDVDGVYSADPRVVPDARHLPELDGAVLQEMAECGAKVVCAQAVEWARRSGVALYARSTFDAVPGARETVVRRFAPGSTASTHSARAIVAEGNVVLARAPGGLRLDALLRAAGELGLGFRDLSFGPGGGAFVIPLLNVPDWQGAKRQLVALLPQIELDEGLASVSVVGDGLTATASPLSRFVEVLGRAGIAPRFTVASPLRLGALVDAVDAAPAQRLLHAAFVEP</sequence>
<dbReference type="InterPro" id="IPR001048">
    <property type="entry name" value="Asp/Glu/Uridylate_kinase"/>
</dbReference>
<dbReference type="NCBIfam" id="NF005154">
    <property type="entry name" value="PRK06635.1-2"/>
    <property type="match status" value="1"/>
</dbReference>
<accession>A0A150PT15</accession>
<dbReference type="AlphaFoldDB" id="A0A150PT15"/>
<feature type="binding site" evidence="12">
    <location>
        <begin position="33"/>
        <end position="36"/>
    </location>
    <ligand>
        <name>ATP</name>
        <dbReference type="ChEBI" id="CHEBI:30616"/>
    </ligand>
</feature>
<comment type="pathway">
    <text evidence="3 14">Amino-acid biosynthesis; L-threonine biosynthesis; L-threonine from L-aspartate: step 1/5.</text>
</comment>
<feature type="compositionally biased region" description="Polar residues" evidence="15">
    <location>
        <begin position="1"/>
        <end position="11"/>
    </location>
</feature>
<comment type="caution">
    <text evidence="17">The sequence shown here is derived from an EMBL/GenBank/DDBJ whole genome shotgun (WGS) entry which is preliminary data.</text>
</comment>
<evidence type="ECO:0000256" key="13">
    <source>
        <dbReference type="RuleBase" id="RU003448"/>
    </source>
</evidence>
<protein>
    <recommendedName>
        <fullName evidence="13">Aspartokinase</fullName>
        <ecNumber evidence="13">2.7.2.4</ecNumber>
    </recommendedName>
</protein>
<dbReference type="UniPathway" id="UPA00051">
    <property type="reaction ID" value="UER00462"/>
</dbReference>
<dbReference type="PANTHER" id="PTHR21499:SF3">
    <property type="entry name" value="ASPARTOKINASE"/>
    <property type="match status" value="1"/>
</dbReference>
<evidence type="ECO:0000256" key="3">
    <source>
        <dbReference type="ARBA" id="ARBA00005139"/>
    </source>
</evidence>
<keyword evidence="8 13" id="KW-0418">Kinase</keyword>
<feature type="binding site" evidence="12">
    <location>
        <position position="212"/>
    </location>
    <ligand>
        <name>ATP</name>
        <dbReference type="ChEBI" id="CHEBI:30616"/>
    </ligand>
</feature>
<name>A0A150PT15_SORCE</name>
<evidence type="ECO:0000256" key="15">
    <source>
        <dbReference type="SAM" id="MobiDB-lite"/>
    </source>
</evidence>
<evidence type="ECO:0000259" key="16">
    <source>
        <dbReference type="Pfam" id="PF00696"/>
    </source>
</evidence>
<evidence type="ECO:0000256" key="10">
    <source>
        <dbReference type="ARBA" id="ARBA00023154"/>
    </source>
</evidence>
<gene>
    <name evidence="17" type="ORF">BE04_32900</name>
</gene>
<feature type="region of interest" description="Disordered" evidence="15">
    <location>
        <begin position="1"/>
        <end position="27"/>
    </location>
</feature>
<keyword evidence="9 12" id="KW-0067">ATP-binding</keyword>
<dbReference type="PROSITE" id="PS00324">
    <property type="entry name" value="ASPARTOKINASE"/>
    <property type="match status" value="1"/>
</dbReference>
<dbReference type="InterPro" id="IPR045865">
    <property type="entry name" value="ACT-like_dom_sf"/>
</dbReference>
<dbReference type="Gene3D" id="3.40.1160.10">
    <property type="entry name" value="Acetylglutamate kinase-like"/>
    <property type="match status" value="1"/>
</dbReference>
<evidence type="ECO:0000256" key="1">
    <source>
        <dbReference type="ARBA" id="ARBA00004766"/>
    </source>
</evidence>
<proteinExistence type="inferred from homology"/>
<feature type="binding site" evidence="12">
    <location>
        <position position="107"/>
    </location>
    <ligand>
        <name>substrate</name>
    </ligand>
</feature>
<dbReference type="CDD" id="cd04261">
    <property type="entry name" value="AAK_AKii-LysC-BS"/>
    <property type="match status" value="1"/>
</dbReference>
<comment type="catalytic activity">
    <reaction evidence="11 13">
        <text>L-aspartate + ATP = 4-phospho-L-aspartate + ADP</text>
        <dbReference type="Rhea" id="RHEA:23776"/>
        <dbReference type="ChEBI" id="CHEBI:29991"/>
        <dbReference type="ChEBI" id="CHEBI:30616"/>
        <dbReference type="ChEBI" id="CHEBI:57535"/>
        <dbReference type="ChEBI" id="CHEBI:456216"/>
        <dbReference type="EC" id="2.7.2.4"/>
    </reaction>
</comment>
<dbReference type="NCBIfam" id="TIGR00657">
    <property type="entry name" value="asp_kinases"/>
    <property type="match status" value="1"/>
</dbReference>
<dbReference type="PANTHER" id="PTHR21499">
    <property type="entry name" value="ASPARTATE KINASE"/>
    <property type="match status" value="1"/>
</dbReference>
<evidence type="ECO:0000313" key="18">
    <source>
        <dbReference type="Proteomes" id="UP000075604"/>
    </source>
</evidence>
<dbReference type="GO" id="GO:0009089">
    <property type="term" value="P:lysine biosynthetic process via diaminopimelate"/>
    <property type="evidence" value="ECO:0007669"/>
    <property type="project" value="UniProtKB-UniPathway"/>
</dbReference>
<organism evidence="17 18">
    <name type="scientific">Sorangium cellulosum</name>
    <name type="common">Polyangium cellulosum</name>
    <dbReference type="NCBI Taxonomy" id="56"/>
    <lineage>
        <taxon>Bacteria</taxon>
        <taxon>Pseudomonadati</taxon>
        <taxon>Myxococcota</taxon>
        <taxon>Polyangia</taxon>
        <taxon>Polyangiales</taxon>
        <taxon>Polyangiaceae</taxon>
        <taxon>Sorangium</taxon>
    </lineage>
</organism>
<dbReference type="InterPro" id="IPR001341">
    <property type="entry name" value="Asp_kinase"/>
</dbReference>
<reference evidence="17 18" key="1">
    <citation type="submission" date="2014-02" db="EMBL/GenBank/DDBJ databases">
        <title>The small core and large imbalanced accessory genome model reveals a collaborative survival strategy of Sorangium cellulosum strains in nature.</title>
        <authorList>
            <person name="Han K."/>
            <person name="Peng R."/>
            <person name="Blom J."/>
            <person name="Li Y.-Z."/>
        </authorList>
    </citation>
    <scope>NUCLEOTIDE SEQUENCE [LARGE SCALE GENOMIC DNA]</scope>
    <source>
        <strain evidence="17 18">So0157-18</strain>
    </source>
</reference>
<dbReference type="InterPro" id="IPR018042">
    <property type="entry name" value="Aspartate_kinase_CS"/>
</dbReference>
<dbReference type="GO" id="GO:0009090">
    <property type="term" value="P:homoserine biosynthetic process"/>
    <property type="evidence" value="ECO:0007669"/>
    <property type="project" value="TreeGrafter"/>
</dbReference>
<dbReference type="EC" id="2.7.2.4" evidence="13"/>
<evidence type="ECO:0000256" key="7">
    <source>
        <dbReference type="ARBA" id="ARBA00022741"/>
    </source>
</evidence>
<feature type="binding site" evidence="12">
    <location>
        <position position="217"/>
    </location>
    <ligand>
        <name>ATP</name>
        <dbReference type="ChEBI" id="CHEBI:30616"/>
    </ligand>
</feature>
<dbReference type="UniPathway" id="UPA00050">
    <property type="reaction ID" value="UER00461"/>
</dbReference>
<comment type="pathway">
    <text evidence="2 14">Amino-acid biosynthesis; L-methionine biosynthesis via de novo pathway; L-homoserine from L-aspartate: step 1/3.</text>
</comment>
<dbReference type="PIRSF" id="PIRSF000726">
    <property type="entry name" value="Asp_kin"/>
    <property type="match status" value="1"/>
</dbReference>
<evidence type="ECO:0000256" key="8">
    <source>
        <dbReference type="ARBA" id="ARBA00022777"/>
    </source>
</evidence>
<dbReference type="GO" id="GO:0005829">
    <property type="term" value="C:cytosol"/>
    <property type="evidence" value="ECO:0007669"/>
    <property type="project" value="TreeGrafter"/>
</dbReference>
<evidence type="ECO:0000256" key="6">
    <source>
        <dbReference type="ARBA" id="ARBA00022679"/>
    </source>
</evidence>
<dbReference type="GO" id="GO:0005524">
    <property type="term" value="F:ATP binding"/>
    <property type="evidence" value="ECO:0007669"/>
    <property type="project" value="UniProtKB-KW"/>
</dbReference>
<feature type="binding site" evidence="12">
    <location>
        <begin position="242"/>
        <end position="243"/>
    </location>
    <ligand>
        <name>ATP</name>
        <dbReference type="ChEBI" id="CHEBI:30616"/>
    </ligand>
</feature>
<evidence type="ECO:0000256" key="9">
    <source>
        <dbReference type="ARBA" id="ARBA00022840"/>
    </source>
</evidence>
<keyword evidence="10" id="KW-0457">Lysine biosynthesis</keyword>
<dbReference type="InterPro" id="IPR041740">
    <property type="entry name" value="AKii-LysC-BS"/>
</dbReference>
<dbReference type="GO" id="GO:0004072">
    <property type="term" value="F:aspartate kinase activity"/>
    <property type="evidence" value="ECO:0007669"/>
    <property type="project" value="UniProtKB-EC"/>
</dbReference>
<dbReference type="UniPathway" id="UPA00034">
    <property type="reaction ID" value="UER00015"/>
</dbReference>
<comment type="similarity">
    <text evidence="4 13">Belongs to the aspartokinase family.</text>
</comment>
<keyword evidence="5 14" id="KW-0028">Amino-acid biosynthesis</keyword>
<dbReference type="FunFam" id="3.40.1160.10:FF:000002">
    <property type="entry name" value="Aspartokinase"/>
    <property type="match status" value="1"/>
</dbReference>
<dbReference type="InterPro" id="IPR005260">
    <property type="entry name" value="Asp_kin_monofn"/>
</dbReference>
<feature type="domain" description="Aspartate/glutamate/uridylate kinase" evidence="16">
    <location>
        <begin position="29"/>
        <end position="258"/>
    </location>
</feature>
<dbReference type="InterPro" id="IPR036393">
    <property type="entry name" value="AceGlu_kinase-like_sf"/>
</dbReference>
<comment type="pathway">
    <text evidence="1 14">Amino-acid biosynthesis; L-lysine biosynthesis via DAP pathway; (S)-tetrahydrodipicolinate from L-aspartate: step 1/4.</text>
</comment>
<evidence type="ECO:0000256" key="5">
    <source>
        <dbReference type="ARBA" id="ARBA00022605"/>
    </source>
</evidence>
<evidence type="ECO:0000256" key="14">
    <source>
        <dbReference type="RuleBase" id="RU004249"/>
    </source>
</evidence>
<dbReference type="SUPFAM" id="SSF53633">
    <property type="entry name" value="Carbamate kinase-like"/>
    <property type="match status" value="1"/>
</dbReference>
<dbReference type="Gene3D" id="3.30.2130.10">
    <property type="entry name" value="VC0802-like"/>
    <property type="match status" value="1"/>
</dbReference>
<dbReference type="GO" id="GO:0009088">
    <property type="term" value="P:threonine biosynthetic process"/>
    <property type="evidence" value="ECO:0007669"/>
    <property type="project" value="UniProtKB-UniPathway"/>
</dbReference>
<evidence type="ECO:0000256" key="12">
    <source>
        <dbReference type="PIRSR" id="PIRSR000726-1"/>
    </source>
</evidence>
<keyword evidence="6 13" id="KW-0808">Transferase</keyword>